<dbReference type="AlphaFoldDB" id="A0AAU2VXK7"/>
<proteinExistence type="predicted"/>
<accession>A0AAU2VXK7</accession>
<dbReference type="InterPro" id="IPR057170">
    <property type="entry name" value="DUF7848"/>
</dbReference>
<gene>
    <name evidence="2" type="ORF">OG398_24475</name>
</gene>
<reference evidence="2" key="1">
    <citation type="submission" date="2022-10" db="EMBL/GenBank/DDBJ databases">
        <title>The complete genomes of actinobacterial strains from the NBC collection.</title>
        <authorList>
            <person name="Joergensen T.S."/>
            <person name="Alvarez Arevalo M."/>
            <person name="Sterndorff E.B."/>
            <person name="Faurdal D."/>
            <person name="Vuksanovic O."/>
            <person name="Mourched A.-S."/>
            <person name="Charusanti P."/>
            <person name="Shaw S."/>
            <person name="Blin K."/>
            <person name="Weber T."/>
        </authorList>
    </citation>
    <scope>NUCLEOTIDE SEQUENCE</scope>
    <source>
        <strain evidence="2">NBC_00008</strain>
    </source>
</reference>
<protein>
    <recommendedName>
        <fullName evidence="1">DUF7848 domain-containing protein</fullName>
    </recommendedName>
</protein>
<evidence type="ECO:0000313" key="2">
    <source>
        <dbReference type="EMBL" id="WTW71198.1"/>
    </source>
</evidence>
<sequence>MPSEQLRCAVRMRRGDLVHVQGEWREVCAVRLDRYATGGMAVVLTFAGGGRPLRVPADHLVTVPLPEPPRPPGWAFVEDASDSPAVHETECTTCGEGPEPTVSQDVAVRHLWCAEHAARTGHTGFLALRVGLLRAVAVDGVPH</sequence>
<name>A0AAU2VXK7_9ACTN</name>
<evidence type="ECO:0000259" key="1">
    <source>
        <dbReference type="Pfam" id="PF25232"/>
    </source>
</evidence>
<organism evidence="2">
    <name type="scientific">Streptomyces sp. NBC_00008</name>
    <dbReference type="NCBI Taxonomy" id="2903610"/>
    <lineage>
        <taxon>Bacteria</taxon>
        <taxon>Bacillati</taxon>
        <taxon>Actinomycetota</taxon>
        <taxon>Actinomycetes</taxon>
        <taxon>Kitasatosporales</taxon>
        <taxon>Streptomycetaceae</taxon>
        <taxon>Streptomyces</taxon>
    </lineage>
</organism>
<dbReference type="Pfam" id="PF25232">
    <property type="entry name" value="DUF7848"/>
    <property type="match status" value="1"/>
</dbReference>
<dbReference type="EMBL" id="CP108313">
    <property type="protein sequence ID" value="WTW71198.1"/>
    <property type="molecule type" value="Genomic_DNA"/>
</dbReference>
<feature type="domain" description="DUF7848" evidence="1">
    <location>
        <begin position="74"/>
        <end position="136"/>
    </location>
</feature>